<comment type="caution">
    <text evidence="6">The sequence shown here is derived from an EMBL/GenBank/DDBJ whole genome shotgun (WGS) entry which is preliminary data.</text>
</comment>
<dbReference type="InterPro" id="IPR045863">
    <property type="entry name" value="CorA_TM1_TM2"/>
</dbReference>
<evidence type="ECO:0000313" key="6">
    <source>
        <dbReference type="EMBL" id="KAJ5234539.1"/>
    </source>
</evidence>
<keyword evidence="4 5" id="KW-0472">Membrane</keyword>
<dbReference type="SUPFAM" id="SSF144083">
    <property type="entry name" value="Magnesium transport protein CorA, transmembrane region"/>
    <property type="match status" value="1"/>
</dbReference>
<dbReference type="InterPro" id="IPR002523">
    <property type="entry name" value="MgTranspt_CorA/ZnTranspt_ZntB"/>
</dbReference>
<name>A0A9W9P386_PENCI</name>
<keyword evidence="2 5" id="KW-0812">Transmembrane</keyword>
<feature type="transmembrane region" description="Helical" evidence="5">
    <location>
        <begin position="252"/>
        <end position="272"/>
    </location>
</feature>
<proteinExistence type="predicted"/>
<dbReference type="Pfam" id="PF01544">
    <property type="entry name" value="CorA"/>
    <property type="match status" value="1"/>
</dbReference>
<keyword evidence="7" id="KW-1185">Reference proteome</keyword>
<dbReference type="GO" id="GO:0046873">
    <property type="term" value="F:metal ion transmembrane transporter activity"/>
    <property type="evidence" value="ECO:0007669"/>
    <property type="project" value="InterPro"/>
</dbReference>
<evidence type="ECO:0000256" key="3">
    <source>
        <dbReference type="ARBA" id="ARBA00022989"/>
    </source>
</evidence>
<comment type="subcellular location">
    <subcellularLocation>
        <location evidence="1">Membrane</location>
        <topology evidence="1">Multi-pass membrane protein</topology>
    </subcellularLocation>
</comment>
<evidence type="ECO:0000256" key="4">
    <source>
        <dbReference type="ARBA" id="ARBA00023136"/>
    </source>
</evidence>
<keyword evidence="3 5" id="KW-1133">Transmembrane helix</keyword>
<reference evidence="6" key="2">
    <citation type="journal article" date="2023" name="IMA Fungus">
        <title>Comparative genomic study of the Penicillium genus elucidates a diverse pangenome and 15 lateral gene transfer events.</title>
        <authorList>
            <person name="Petersen C."/>
            <person name="Sorensen T."/>
            <person name="Nielsen M.R."/>
            <person name="Sondergaard T.E."/>
            <person name="Sorensen J.L."/>
            <person name="Fitzpatrick D.A."/>
            <person name="Frisvad J.C."/>
            <person name="Nielsen K.L."/>
        </authorList>
    </citation>
    <scope>NUCLEOTIDE SEQUENCE</scope>
    <source>
        <strain evidence="6">IBT 23319</strain>
    </source>
</reference>
<protein>
    <submittedName>
        <fullName evidence="6">Uncharacterized protein</fullName>
    </submittedName>
</protein>
<evidence type="ECO:0000256" key="5">
    <source>
        <dbReference type="SAM" id="Phobius"/>
    </source>
</evidence>
<dbReference type="RefSeq" id="XP_056502039.1">
    <property type="nucleotide sequence ID" value="XM_056642627.1"/>
</dbReference>
<evidence type="ECO:0000256" key="2">
    <source>
        <dbReference type="ARBA" id="ARBA00022692"/>
    </source>
</evidence>
<dbReference type="OrthoDB" id="5207033at2759"/>
<organism evidence="6 7">
    <name type="scientific">Penicillium citrinum</name>
    <dbReference type="NCBI Taxonomy" id="5077"/>
    <lineage>
        <taxon>Eukaryota</taxon>
        <taxon>Fungi</taxon>
        <taxon>Dikarya</taxon>
        <taxon>Ascomycota</taxon>
        <taxon>Pezizomycotina</taxon>
        <taxon>Eurotiomycetes</taxon>
        <taxon>Eurotiomycetidae</taxon>
        <taxon>Eurotiales</taxon>
        <taxon>Aspergillaceae</taxon>
        <taxon>Penicillium</taxon>
    </lineage>
</organism>
<dbReference type="AlphaFoldDB" id="A0A9W9P386"/>
<dbReference type="GO" id="GO:0016020">
    <property type="term" value="C:membrane"/>
    <property type="evidence" value="ECO:0007669"/>
    <property type="project" value="UniProtKB-SubCell"/>
</dbReference>
<dbReference type="EMBL" id="JAPQKT010000003">
    <property type="protein sequence ID" value="KAJ5234539.1"/>
    <property type="molecule type" value="Genomic_DNA"/>
</dbReference>
<dbReference type="GeneID" id="81381794"/>
<accession>A0A9W9P386</accession>
<feature type="transmembrane region" description="Helical" evidence="5">
    <location>
        <begin position="218"/>
        <end position="240"/>
    </location>
</feature>
<evidence type="ECO:0000256" key="1">
    <source>
        <dbReference type="ARBA" id="ARBA00004141"/>
    </source>
</evidence>
<reference evidence="6" key="1">
    <citation type="submission" date="2022-11" db="EMBL/GenBank/DDBJ databases">
        <authorList>
            <person name="Petersen C."/>
        </authorList>
    </citation>
    <scope>NUCLEOTIDE SEQUENCE</scope>
    <source>
        <strain evidence="6">IBT 23319</strain>
    </source>
</reference>
<evidence type="ECO:0000313" key="7">
    <source>
        <dbReference type="Proteomes" id="UP001147733"/>
    </source>
</evidence>
<dbReference type="Proteomes" id="UP001147733">
    <property type="component" value="Unassembled WGS sequence"/>
</dbReference>
<gene>
    <name evidence="6" type="ORF">N7469_003707</name>
</gene>
<sequence length="297" mass="34642">MEDTWALFEYKLLGMDMCYYWLRFNIFTRYLHSTGQSGILLLDMKEFSPFAMQNGTGSVQLTHLGDPFWVYSHILDRVARVSERSVWSIRDQVRSMEKTTGPDYRKLHHDIARHSFHVTETMDATVGTLEHILKSHESLLETKRQSTALYGKELNFEVWEDVHKRLEFFQSYFRNLSHRSTANEKRVHNEIAFAFNMGAQKNSAIAVEDSGTMKTLSLVTLTFLPPTFICAVFSMSFFNYADSGWRVSGKIWIYWAFAIPTTLLSVLIWYGWTKMFPLDRKARGKARRSSYTLSNMI</sequence>
<dbReference type="Gene3D" id="1.20.58.340">
    <property type="entry name" value="Magnesium transport protein CorA, transmembrane region"/>
    <property type="match status" value="1"/>
</dbReference>